<evidence type="ECO:0000256" key="1">
    <source>
        <dbReference type="SAM" id="MobiDB-lite"/>
    </source>
</evidence>
<proteinExistence type="predicted"/>
<sequence length="182" mass="20213">MGKSSVTQDGDSNSGSISMGPPDLSDEESQANYMPDFLRCEACTGISERFATTLQKNIDKSKAVKSGKKELGEEKLLEIFEGICSDKEWNGYGIKEVNGKKRIVYPGSDAEDVPGIMQGGGPWPRRLSDMCHSYLGEYEEHELYTTYVQKKTKGLKKLLCSSVCRSSSKSSHKKKKPRKTEL</sequence>
<evidence type="ECO:0000313" key="3">
    <source>
        <dbReference type="Ensembl" id="ENSCINP00000001716.3"/>
    </source>
</evidence>
<feature type="region of interest" description="Disordered" evidence="1">
    <location>
        <begin position="1"/>
        <end position="31"/>
    </location>
</feature>
<protein>
    <submittedName>
        <fullName evidence="3">Marginal zone B- and B1-cell-specific protein-like</fullName>
    </submittedName>
</protein>
<gene>
    <name evidence="3" type="primary">LOC100178292</name>
</gene>
<feature type="domain" description="DUF3456" evidence="2">
    <location>
        <begin position="40"/>
        <end position="163"/>
    </location>
</feature>
<name>F7BAW1_CIOIN</name>
<organism evidence="3 4">
    <name type="scientific">Ciona intestinalis</name>
    <name type="common">Transparent sea squirt</name>
    <name type="synonym">Ascidia intestinalis</name>
    <dbReference type="NCBI Taxonomy" id="7719"/>
    <lineage>
        <taxon>Eukaryota</taxon>
        <taxon>Metazoa</taxon>
        <taxon>Chordata</taxon>
        <taxon>Tunicata</taxon>
        <taxon>Ascidiacea</taxon>
        <taxon>Phlebobranchia</taxon>
        <taxon>Cionidae</taxon>
        <taxon>Ciona</taxon>
    </lineage>
</organism>
<dbReference type="InterPro" id="IPR021852">
    <property type="entry name" value="DUF3456"/>
</dbReference>
<accession>F7BAW1</accession>
<evidence type="ECO:0000313" key="4">
    <source>
        <dbReference type="Proteomes" id="UP000008144"/>
    </source>
</evidence>
<dbReference type="Proteomes" id="UP000008144">
    <property type="component" value="Unassembled WGS sequence"/>
</dbReference>
<dbReference type="Pfam" id="PF11938">
    <property type="entry name" value="DUF3456"/>
    <property type="match status" value="1"/>
</dbReference>
<reference evidence="3" key="3">
    <citation type="submission" date="2025-09" db="UniProtKB">
        <authorList>
            <consortium name="Ensembl"/>
        </authorList>
    </citation>
    <scope>IDENTIFICATION</scope>
</reference>
<dbReference type="GeneTree" id="ENSGT00390000002716"/>
<dbReference type="InterPro" id="IPR052682">
    <property type="entry name" value="MZB1"/>
</dbReference>
<dbReference type="PANTHER" id="PTHR15881">
    <property type="entry name" value="MARGINAL ZONE B- AND B1-CELL-SPECIFIC PROTEIN"/>
    <property type="match status" value="1"/>
</dbReference>
<feature type="compositionally biased region" description="Polar residues" evidence="1">
    <location>
        <begin position="1"/>
        <end position="17"/>
    </location>
</feature>
<dbReference type="Ensembl" id="ENSCINT00000001716.3">
    <property type="protein sequence ID" value="ENSCINP00000001716.3"/>
    <property type="gene ID" value="ENSCING00000000950.3"/>
</dbReference>
<keyword evidence="4" id="KW-1185">Reference proteome</keyword>
<dbReference type="PANTHER" id="PTHR15881:SF2">
    <property type="entry name" value="MARGINAL ZONE B- AND B1-CELL-SPECIFIC PROTEIN"/>
    <property type="match status" value="1"/>
</dbReference>
<evidence type="ECO:0000259" key="2">
    <source>
        <dbReference type="Pfam" id="PF11938"/>
    </source>
</evidence>
<reference evidence="4" key="1">
    <citation type="journal article" date="2002" name="Science">
        <title>The draft genome of Ciona intestinalis: insights into chordate and vertebrate origins.</title>
        <authorList>
            <person name="Dehal P."/>
            <person name="Satou Y."/>
            <person name="Campbell R.K."/>
            <person name="Chapman J."/>
            <person name="Degnan B."/>
            <person name="De Tomaso A."/>
            <person name="Davidson B."/>
            <person name="Di Gregorio A."/>
            <person name="Gelpke M."/>
            <person name="Goodstein D.M."/>
            <person name="Harafuji N."/>
            <person name="Hastings K.E."/>
            <person name="Ho I."/>
            <person name="Hotta K."/>
            <person name="Huang W."/>
            <person name="Kawashima T."/>
            <person name="Lemaire P."/>
            <person name="Martinez D."/>
            <person name="Meinertzhagen I.A."/>
            <person name="Necula S."/>
            <person name="Nonaka M."/>
            <person name="Putnam N."/>
            <person name="Rash S."/>
            <person name="Saiga H."/>
            <person name="Satake M."/>
            <person name="Terry A."/>
            <person name="Yamada L."/>
            <person name="Wang H.G."/>
            <person name="Awazu S."/>
            <person name="Azumi K."/>
            <person name="Boore J."/>
            <person name="Branno M."/>
            <person name="Chin-Bow S."/>
            <person name="DeSantis R."/>
            <person name="Doyle S."/>
            <person name="Francino P."/>
            <person name="Keys D.N."/>
            <person name="Haga S."/>
            <person name="Hayashi H."/>
            <person name="Hino K."/>
            <person name="Imai K.S."/>
            <person name="Inaba K."/>
            <person name="Kano S."/>
            <person name="Kobayashi K."/>
            <person name="Kobayashi M."/>
            <person name="Lee B.I."/>
            <person name="Makabe K.W."/>
            <person name="Manohar C."/>
            <person name="Matassi G."/>
            <person name="Medina M."/>
            <person name="Mochizuki Y."/>
            <person name="Mount S."/>
            <person name="Morishita T."/>
            <person name="Miura S."/>
            <person name="Nakayama A."/>
            <person name="Nishizaka S."/>
            <person name="Nomoto H."/>
            <person name="Ohta F."/>
            <person name="Oishi K."/>
            <person name="Rigoutsos I."/>
            <person name="Sano M."/>
            <person name="Sasaki A."/>
            <person name="Sasakura Y."/>
            <person name="Shoguchi E."/>
            <person name="Shin-i T."/>
            <person name="Spagnuolo A."/>
            <person name="Stainier D."/>
            <person name="Suzuki M.M."/>
            <person name="Tassy O."/>
            <person name="Takatori N."/>
            <person name="Tokuoka M."/>
            <person name="Yagi K."/>
            <person name="Yoshizaki F."/>
            <person name="Wada S."/>
            <person name="Zhang C."/>
            <person name="Hyatt P.D."/>
            <person name="Larimer F."/>
            <person name="Detter C."/>
            <person name="Doggett N."/>
            <person name="Glavina T."/>
            <person name="Hawkins T."/>
            <person name="Richardson P."/>
            <person name="Lucas S."/>
            <person name="Kohara Y."/>
            <person name="Levine M."/>
            <person name="Satoh N."/>
            <person name="Rokhsar D.S."/>
        </authorList>
    </citation>
    <scope>NUCLEOTIDE SEQUENCE [LARGE SCALE GENOMIC DNA]</scope>
</reference>
<reference evidence="3" key="2">
    <citation type="submission" date="2025-08" db="UniProtKB">
        <authorList>
            <consortium name="Ensembl"/>
        </authorList>
    </citation>
    <scope>IDENTIFICATION</scope>
</reference>
<dbReference type="AlphaFoldDB" id="F7BAW1"/>
<dbReference type="HOGENOM" id="CLU_113467_0_0_1"/>